<dbReference type="Proteomes" id="UP000252254">
    <property type="component" value="Unassembled WGS sequence"/>
</dbReference>
<protein>
    <submittedName>
        <fullName evidence="1">Spore coat protein E</fullName>
    </submittedName>
</protein>
<keyword evidence="2" id="KW-1185">Reference proteome</keyword>
<name>A0A366EH37_9BACI</name>
<dbReference type="InterPro" id="IPR018901">
    <property type="entry name" value="Spore_coat_CotE"/>
</dbReference>
<evidence type="ECO:0000313" key="2">
    <source>
        <dbReference type="Proteomes" id="UP000252254"/>
    </source>
</evidence>
<reference evidence="1 2" key="1">
    <citation type="submission" date="2018-06" db="EMBL/GenBank/DDBJ databases">
        <title>Genomic Encyclopedia of Type Strains, Phase IV (KMG-IV): sequencing the most valuable type-strain genomes for metagenomic binning, comparative biology and taxonomic classification.</title>
        <authorList>
            <person name="Goeker M."/>
        </authorList>
    </citation>
    <scope>NUCLEOTIDE SEQUENCE [LARGE SCALE GENOMIC DNA]</scope>
    <source>
        <strain evidence="1 2">DSM 15140</strain>
    </source>
</reference>
<dbReference type="Pfam" id="PF10628">
    <property type="entry name" value="CotE"/>
    <property type="match status" value="1"/>
</dbReference>
<proteinExistence type="predicted"/>
<evidence type="ECO:0000313" key="1">
    <source>
        <dbReference type="EMBL" id="RBP01722.1"/>
    </source>
</evidence>
<dbReference type="AlphaFoldDB" id="A0A366EH37"/>
<dbReference type="EMBL" id="QNRI01000001">
    <property type="protein sequence ID" value="RBP01722.1"/>
    <property type="molecule type" value="Genomic_DNA"/>
</dbReference>
<dbReference type="OrthoDB" id="2374983at2"/>
<keyword evidence="1" id="KW-0167">Capsid protein</keyword>
<comment type="caution">
    <text evidence="1">The sequence shown here is derived from an EMBL/GenBank/DDBJ whole genome shotgun (WGS) entry which is preliminary data.</text>
</comment>
<keyword evidence="1" id="KW-0946">Virion</keyword>
<dbReference type="STRING" id="200904.GCA_900168775_01645"/>
<gene>
    <name evidence="1" type="ORF">DES48_101465</name>
</gene>
<sequence length="185" mass="21343">MSFLDQEYREIITKAVIGKGRKFIQDTNTVSPTHKPSSILGCWIINHLYHAKRKEDELVEVNGSYDVNVWYSYNDNTKTEVVTERVSYQDLIKLAVKDKHTLGDEEKVYAKVLQQPNCLECNIAQHDQKIVVEVEREFLVEVIGDTKVTVKVDPNGLVIDDDNWDLELSDDEFDSVDTEFMSKKD</sequence>
<dbReference type="RefSeq" id="WP_079709522.1">
    <property type="nucleotide sequence ID" value="NZ_BAABQN010000001.1"/>
</dbReference>
<organism evidence="1 2">
    <name type="scientific">Paraliobacillus ryukyuensis</name>
    <dbReference type="NCBI Taxonomy" id="200904"/>
    <lineage>
        <taxon>Bacteria</taxon>
        <taxon>Bacillati</taxon>
        <taxon>Bacillota</taxon>
        <taxon>Bacilli</taxon>
        <taxon>Bacillales</taxon>
        <taxon>Bacillaceae</taxon>
        <taxon>Paraliobacillus</taxon>
    </lineage>
</organism>
<accession>A0A366EH37</accession>